<keyword evidence="2" id="KW-1185">Reference proteome</keyword>
<gene>
    <name evidence="1" type="ORF">ALEPTO_LOCUS13252</name>
</gene>
<accession>A0A9N9NQV7</accession>
<dbReference type="Proteomes" id="UP000789508">
    <property type="component" value="Unassembled WGS sequence"/>
</dbReference>
<dbReference type="AlphaFoldDB" id="A0A9N9NQV7"/>
<dbReference type="EMBL" id="CAJVPS010039983">
    <property type="protein sequence ID" value="CAG8749782.1"/>
    <property type="molecule type" value="Genomic_DNA"/>
</dbReference>
<protein>
    <submittedName>
        <fullName evidence="1">6507_t:CDS:1</fullName>
    </submittedName>
</protein>
<proteinExistence type="predicted"/>
<organism evidence="1 2">
    <name type="scientific">Ambispora leptoticha</name>
    <dbReference type="NCBI Taxonomy" id="144679"/>
    <lineage>
        <taxon>Eukaryota</taxon>
        <taxon>Fungi</taxon>
        <taxon>Fungi incertae sedis</taxon>
        <taxon>Mucoromycota</taxon>
        <taxon>Glomeromycotina</taxon>
        <taxon>Glomeromycetes</taxon>
        <taxon>Archaeosporales</taxon>
        <taxon>Ambisporaceae</taxon>
        <taxon>Ambispora</taxon>
    </lineage>
</organism>
<reference evidence="1" key="1">
    <citation type="submission" date="2021-06" db="EMBL/GenBank/DDBJ databases">
        <authorList>
            <person name="Kallberg Y."/>
            <person name="Tangrot J."/>
            <person name="Rosling A."/>
        </authorList>
    </citation>
    <scope>NUCLEOTIDE SEQUENCE</scope>
    <source>
        <strain evidence="1">FL130A</strain>
    </source>
</reference>
<name>A0A9N9NQV7_9GLOM</name>
<evidence type="ECO:0000313" key="2">
    <source>
        <dbReference type="Proteomes" id="UP000789508"/>
    </source>
</evidence>
<feature type="non-terminal residue" evidence="1">
    <location>
        <position position="157"/>
    </location>
</feature>
<sequence length="157" mass="17732">HPGTTINQLIQHCTNPSHIKTFTNCANIYAIEQLTNHTNTELLTWHQLAYKTQKIIPGRLPKWFLELHNTLLKPTTPHISTVSPNPFTTNKIIPTRTSWILGKFQNTPIIGKVFKTKLPKNNIQITHWLPPALDTNISPLTNCTSCILTTAINTHGQ</sequence>
<evidence type="ECO:0000313" key="1">
    <source>
        <dbReference type="EMBL" id="CAG8749782.1"/>
    </source>
</evidence>
<feature type="non-terminal residue" evidence="1">
    <location>
        <position position="1"/>
    </location>
</feature>
<comment type="caution">
    <text evidence="1">The sequence shown here is derived from an EMBL/GenBank/DDBJ whole genome shotgun (WGS) entry which is preliminary data.</text>
</comment>